<dbReference type="RefSeq" id="WP_066673570.1">
    <property type="nucleotide sequence ID" value="NZ_CABMIZ010000001.1"/>
</dbReference>
<evidence type="ECO:0000313" key="1">
    <source>
        <dbReference type="EMBL" id="AYE35118.1"/>
    </source>
</evidence>
<reference evidence="2" key="2">
    <citation type="submission" date="2022-06" db="EMBL/GenBank/DDBJ databases">
        <authorList>
            <person name="Holder M.E."/>
            <person name="Ajami N.J."/>
            <person name="Petrosino J.F."/>
        </authorList>
    </citation>
    <scope>NUCLEOTIDE SEQUENCE</scope>
    <source>
        <strain evidence="2">RMA 8861</strain>
    </source>
</reference>
<accession>A0A9N7JMG1</accession>
<dbReference type="InterPro" id="IPR016621">
    <property type="entry name" value="UCP014543"/>
</dbReference>
<dbReference type="EMBL" id="CP023671">
    <property type="protein sequence ID" value="AYE35118.1"/>
    <property type="molecule type" value="Genomic_DNA"/>
</dbReference>
<evidence type="ECO:0000313" key="2">
    <source>
        <dbReference type="EMBL" id="USS01715.1"/>
    </source>
</evidence>
<dbReference type="GeneID" id="303561450"/>
<dbReference type="Proteomes" id="UP000280586">
    <property type="component" value="Chromosome"/>
</dbReference>
<reference evidence="1 3" key="1">
    <citation type="submission" date="2017-09" db="EMBL/GenBank/DDBJ databases">
        <authorList>
            <person name="Thomas P."/>
            <person name="Seyboldt C."/>
        </authorList>
    </citation>
    <scope>NUCLEOTIDE SEQUENCE [LARGE SCALE GENOMIC DNA]</scope>
    <source>
        <strain evidence="1 3">DSM 7534</strain>
    </source>
</reference>
<gene>
    <name evidence="1" type="ORF">CP523_12210</name>
    <name evidence="2" type="ORF">NH397_04585</name>
</gene>
<dbReference type="Proteomes" id="UP001055437">
    <property type="component" value="Chromosome"/>
</dbReference>
<dbReference type="OrthoDB" id="1754647at2"/>
<dbReference type="Pfam" id="PF12646">
    <property type="entry name" value="DUF3783"/>
    <property type="match status" value="1"/>
</dbReference>
<dbReference type="AlphaFoldDB" id="A0A9N7JMG1"/>
<protein>
    <submittedName>
        <fullName evidence="1">DUF3783 domain-containing protein</fullName>
    </submittedName>
</protein>
<proteinExistence type="predicted"/>
<sequence>MSFERIDIKNTEIEEGRSCIFLCNFSGKELKMVENYAGVIGIKDRVVLSYKNGDSKIKNIVDGKILSECTEGPNNRAIIFNNISQFKIGMFIENLKKIKVRNVLFAAVTETSKEWTLNNLIENLVQERKAMQSGTSIHDK</sequence>
<evidence type="ECO:0000313" key="4">
    <source>
        <dbReference type="Proteomes" id="UP001055437"/>
    </source>
</evidence>
<name>A0A9N7JMG1_CLOSE</name>
<evidence type="ECO:0000313" key="3">
    <source>
        <dbReference type="Proteomes" id="UP000280586"/>
    </source>
</evidence>
<keyword evidence="4" id="KW-1185">Reference proteome</keyword>
<dbReference type="EMBL" id="CP099799">
    <property type="protein sequence ID" value="USS01715.1"/>
    <property type="molecule type" value="Genomic_DNA"/>
</dbReference>
<organism evidence="1 3">
    <name type="scientific">Clostridium septicum</name>
    <dbReference type="NCBI Taxonomy" id="1504"/>
    <lineage>
        <taxon>Bacteria</taxon>
        <taxon>Bacillati</taxon>
        <taxon>Bacillota</taxon>
        <taxon>Clostridia</taxon>
        <taxon>Eubacteriales</taxon>
        <taxon>Clostridiaceae</taxon>
        <taxon>Clostridium</taxon>
    </lineage>
</organism>
<dbReference type="KEGG" id="csep:CP523_12210"/>